<accession>A0AAE0T757</accession>
<reference evidence="2" key="1">
    <citation type="journal article" date="2021" name="Genome Biol. Evol.">
        <title>A High-Quality Reference Genome for a Parasitic Bivalve with Doubly Uniparental Inheritance (Bivalvia: Unionida).</title>
        <authorList>
            <person name="Smith C.H."/>
        </authorList>
    </citation>
    <scope>NUCLEOTIDE SEQUENCE</scope>
    <source>
        <strain evidence="2">CHS0354</strain>
    </source>
</reference>
<organism evidence="2 3">
    <name type="scientific">Potamilus streckersoni</name>
    <dbReference type="NCBI Taxonomy" id="2493646"/>
    <lineage>
        <taxon>Eukaryota</taxon>
        <taxon>Metazoa</taxon>
        <taxon>Spiralia</taxon>
        <taxon>Lophotrochozoa</taxon>
        <taxon>Mollusca</taxon>
        <taxon>Bivalvia</taxon>
        <taxon>Autobranchia</taxon>
        <taxon>Heteroconchia</taxon>
        <taxon>Palaeoheterodonta</taxon>
        <taxon>Unionida</taxon>
        <taxon>Unionoidea</taxon>
        <taxon>Unionidae</taxon>
        <taxon>Ambleminae</taxon>
        <taxon>Lampsilini</taxon>
        <taxon>Potamilus</taxon>
    </lineage>
</organism>
<evidence type="ECO:0000259" key="1">
    <source>
        <dbReference type="Pfam" id="PF18990"/>
    </source>
</evidence>
<sequence length="980" mass="107524">MKFVKKYSFILAGALLVAILTEGCDLLPPSKLAVKLELQPSVTLPLISTYKATVSTFLKDLSNSSGNRVYTDEETNVMTYSFTSNVASLSLSDILSTSYTFKSETTLAPSLNGIDLGGIPVNNDVTINYRDTIIVNLKAGNVRSSEVKSISIAEGTLKLTVSPITNGNNASINMKITLAFPTIKKADGSPLSIEILVKSSQSVNVEQSLNQAVISFFKTKNGGTIPIEYSQTIYANSNAVSFDIASEINVSKFGSIEGSFSETKIDVSTKDRGRISGIFKISEMLTNIDARIFNFYGAKVKYIIKNTLGVNMVLDAPGIDEYSYYSSKKDKRAGATFNFGDNEDFEGLAALGRFGDVPVKITETTTSLPESFITDKYEEISYGFGLIFEPDRLRSYKQPLNIIRVSDSVSVTSEVIIPFRFEVADLVHAVSFNTNFSDSYKSIANYASSSDTSSIFLYIENTIPLSVAAQMYFIDENDIASDSLFKSPTVVLEAANVDADGFSTDKRVGEYKVDITKSQLTSLLSSKQVKVKVYADQAQLVHAINGMRSVSESLNFNPAYDQDYSIMTLGVSTSLDLALTDGWGKGLSWANLTSARKDTITLSKDVISKLGGTLTTRFNTTLFNINLFHVKLENGLQLGGFIRDIVGGYVSVPQTLLELPFYGTFNTAFEKKAVDLKPEVEFFHVRQIGVVASYSLVENLRVKIRIGLGIKINFGMAAVSSSTNDFKYTLHTNKENLNITSSGSLVSAGIPFKPQTLNNGSVFNGVNFSSYFLNFENPGATFDLGVTYKFSETLTFGISVINIGPPIAFRTHLRDISFGTAKKFDFSGVSIEERNNISYSRYIDSLLKVVSPATISESQKEIRMILPFYTTISATYEPFTGVTFNALLVGESQFGKFYPSFSLNANYSLSRWNTSSWLEVGLTWKIDSYGADNLGFALAVNVIGFQFFLATDNLIQILTWKTQPMSNRGSVQVGFRLVTL</sequence>
<gene>
    <name evidence="2" type="ORF">CHS0354_000757</name>
</gene>
<proteinExistence type="predicted"/>
<name>A0AAE0T757_9BIVA</name>
<keyword evidence="3" id="KW-1185">Reference proteome</keyword>
<dbReference type="AlphaFoldDB" id="A0AAE0T757"/>
<dbReference type="InterPro" id="IPR043781">
    <property type="entry name" value="DUF5723"/>
</dbReference>
<dbReference type="Pfam" id="PF18990">
    <property type="entry name" value="DUF5723"/>
    <property type="match status" value="1"/>
</dbReference>
<dbReference type="EMBL" id="JAEAOA010000085">
    <property type="protein sequence ID" value="KAK3605090.1"/>
    <property type="molecule type" value="Genomic_DNA"/>
</dbReference>
<reference evidence="2" key="2">
    <citation type="journal article" date="2021" name="Genome Biol. Evol.">
        <title>Developing a high-quality reference genome for a parasitic bivalve with doubly uniparental inheritance (Bivalvia: Unionida).</title>
        <authorList>
            <person name="Smith C.H."/>
        </authorList>
    </citation>
    <scope>NUCLEOTIDE SEQUENCE</scope>
    <source>
        <strain evidence="2">CHS0354</strain>
        <tissue evidence="2">Mantle</tissue>
    </source>
</reference>
<comment type="caution">
    <text evidence="2">The sequence shown here is derived from an EMBL/GenBank/DDBJ whole genome shotgun (WGS) entry which is preliminary data.</text>
</comment>
<evidence type="ECO:0000313" key="2">
    <source>
        <dbReference type="EMBL" id="KAK3605090.1"/>
    </source>
</evidence>
<evidence type="ECO:0000313" key="3">
    <source>
        <dbReference type="Proteomes" id="UP001195483"/>
    </source>
</evidence>
<dbReference type="Proteomes" id="UP001195483">
    <property type="component" value="Unassembled WGS sequence"/>
</dbReference>
<feature type="domain" description="DUF5723" evidence="1">
    <location>
        <begin position="586"/>
        <end position="952"/>
    </location>
</feature>
<reference evidence="2" key="3">
    <citation type="submission" date="2023-05" db="EMBL/GenBank/DDBJ databases">
        <authorList>
            <person name="Smith C.H."/>
        </authorList>
    </citation>
    <scope>NUCLEOTIDE SEQUENCE</scope>
    <source>
        <strain evidence="2">CHS0354</strain>
        <tissue evidence="2">Mantle</tissue>
    </source>
</reference>
<protein>
    <recommendedName>
        <fullName evidence="1">DUF5723 domain-containing protein</fullName>
    </recommendedName>
</protein>